<dbReference type="Gene3D" id="3.40.190.10">
    <property type="entry name" value="Periplasmic binding protein-like II"/>
    <property type="match status" value="2"/>
</dbReference>
<evidence type="ECO:0000313" key="3">
    <source>
        <dbReference type="EMBL" id="OCT12819.1"/>
    </source>
</evidence>
<dbReference type="InterPro" id="IPR050490">
    <property type="entry name" value="Bact_solute-bd_prot1"/>
</dbReference>
<evidence type="ECO:0000256" key="2">
    <source>
        <dbReference type="SAM" id="SignalP"/>
    </source>
</evidence>
<dbReference type="InterPro" id="IPR006059">
    <property type="entry name" value="SBP"/>
</dbReference>
<dbReference type="Pfam" id="PF01547">
    <property type="entry name" value="SBP_bac_1"/>
    <property type="match status" value="1"/>
</dbReference>
<dbReference type="SUPFAM" id="SSF53850">
    <property type="entry name" value="Periplasmic binding protein-like II"/>
    <property type="match status" value="1"/>
</dbReference>
<dbReference type="AlphaFoldDB" id="A0A1C0ZXL7"/>
<evidence type="ECO:0000256" key="1">
    <source>
        <dbReference type="SAM" id="MobiDB-lite"/>
    </source>
</evidence>
<protein>
    <recommendedName>
        <fullName evidence="5">ABC transporter substrate-binding protein</fullName>
    </recommendedName>
</protein>
<reference evidence="4" key="1">
    <citation type="submission" date="2016-05" db="EMBL/GenBank/DDBJ databases">
        <title>Paenibacillus oryzae. sp. nov., isolated from the rice root.</title>
        <authorList>
            <person name="Zhang J."/>
            <person name="Zhang X."/>
        </authorList>
    </citation>
    <scope>NUCLEOTIDE SEQUENCE [LARGE SCALE GENOMIC DNA]</scope>
    <source>
        <strain evidence="4">KCTC13222</strain>
    </source>
</reference>
<dbReference type="RefSeq" id="WP_065854725.1">
    <property type="nucleotide sequence ID" value="NZ_LYPC01000026.1"/>
</dbReference>
<dbReference type="Proteomes" id="UP000093309">
    <property type="component" value="Unassembled WGS sequence"/>
</dbReference>
<dbReference type="STRING" id="512399.A8709_20995"/>
<feature type="signal peptide" evidence="2">
    <location>
        <begin position="1"/>
        <end position="21"/>
    </location>
</feature>
<keyword evidence="4" id="KW-1185">Reference proteome</keyword>
<evidence type="ECO:0008006" key="5">
    <source>
        <dbReference type="Google" id="ProtNLM"/>
    </source>
</evidence>
<feature type="chain" id="PRO_5038639268" description="ABC transporter substrate-binding protein" evidence="2">
    <location>
        <begin position="22"/>
        <end position="451"/>
    </location>
</feature>
<evidence type="ECO:0000313" key="4">
    <source>
        <dbReference type="Proteomes" id="UP000093309"/>
    </source>
</evidence>
<sequence>MTKKWLQASLALTLVTTSLLTGCSKSTDSSSATSSSSSSPQATAKESSSSDKEVKLKFISWWAYIKPEQIKKFEDANPGIKVDYEYVAPGDPYFNKLKSLSAANQLPDVFGMQNPQLSPYVSANQIMDLKDAFKTPAFDKSTPWGETINPVLIENMNAGLAKETDPSNHVWGVPFGAISVAVVYNKTLFDKVGIKPPTTWEEFESNSAKLKQAGLIPMSYVNKVGWGDWWFRLLLDQTVRDVKPDDFNTGKAKMTDPGFVDALKKVKEMWDNGTFDPAGMNNGIDETQALFVQQKLAQYMVVPENFVKYLQDNKPQGAELGAYLLPAWKGINPSRTLGGAANIAVVSATSKHKEESIKLIKFLTSETMFQTLSSEDVVPSTKGYTPPAGDQIMGAYAKAAENGFIVDHLPAGNDEFNDKLFKDVIPKVLLTNKKPEDGLKEAQDILDKAKK</sequence>
<keyword evidence="2" id="KW-0732">Signal</keyword>
<comment type="caution">
    <text evidence="3">The sequence shown here is derived from an EMBL/GenBank/DDBJ whole genome shotgun (WGS) entry which is preliminary data.</text>
</comment>
<dbReference type="PROSITE" id="PS51257">
    <property type="entry name" value="PROKAR_LIPOPROTEIN"/>
    <property type="match status" value="1"/>
</dbReference>
<dbReference type="OrthoDB" id="9782846at2"/>
<dbReference type="PANTHER" id="PTHR43649">
    <property type="entry name" value="ARABINOSE-BINDING PROTEIN-RELATED"/>
    <property type="match status" value="1"/>
</dbReference>
<proteinExistence type="predicted"/>
<feature type="region of interest" description="Disordered" evidence="1">
    <location>
        <begin position="24"/>
        <end position="47"/>
    </location>
</feature>
<dbReference type="EMBL" id="LYPC01000026">
    <property type="protein sequence ID" value="OCT12819.1"/>
    <property type="molecule type" value="Genomic_DNA"/>
</dbReference>
<accession>A0A1C0ZXL7</accession>
<name>A0A1C0ZXL7_9BACL</name>
<gene>
    <name evidence="3" type="ORF">A8709_20995</name>
</gene>
<organism evidence="3 4">
    <name type="scientific">Paenibacillus pectinilyticus</name>
    <dbReference type="NCBI Taxonomy" id="512399"/>
    <lineage>
        <taxon>Bacteria</taxon>
        <taxon>Bacillati</taxon>
        <taxon>Bacillota</taxon>
        <taxon>Bacilli</taxon>
        <taxon>Bacillales</taxon>
        <taxon>Paenibacillaceae</taxon>
        <taxon>Paenibacillus</taxon>
    </lineage>
</organism>